<evidence type="ECO:0000256" key="1">
    <source>
        <dbReference type="SAM" id="MobiDB-lite"/>
    </source>
</evidence>
<protein>
    <submittedName>
        <fullName evidence="2">Uncharacterized protein</fullName>
    </submittedName>
</protein>
<reference evidence="2 3" key="1">
    <citation type="journal article" date="2024" name="Nat. Commun.">
        <title>Phylogenomics reveals the evolutionary origins of lichenization in chlorophyte algae.</title>
        <authorList>
            <person name="Puginier C."/>
            <person name="Libourel C."/>
            <person name="Otte J."/>
            <person name="Skaloud P."/>
            <person name="Haon M."/>
            <person name="Grisel S."/>
            <person name="Petersen M."/>
            <person name="Berrin J.G."/>
            <person name="Delaux P.M."/>
            <person name="Dal Grande F."/>
            <person name="Keller J."/>
        </authorList>
    </citation>
    <scope>NUCLEOTIDE SEQUENCE [LARGE SCALE GENOMIC DNA]</scope>
    <source>
        <strain evidence="2 3">SAG 2145</strain>
    </source>
</reference>
<comment type="caution">
    <text evidence="2">The sequence shown here is derived from an EMBL/GenBank/DDBJ whole genome shotgun (WGS) entry which is preliminary data.</text>
</comment>
<accession>A0AAW1QUT2</accession>
<sequence>MEKRQALGSLTSSHTIQPTPQQPDRRVPKSLPVKPVSYRFSIPRGSIALAKLLEPISNLDISSGFGWARSALQQQQKQINPDLL</sequence>
<keyword evidence="3" id="KW-1185">Reference proteome</keyword>
<evidence type="ECO:0000313" key="2">
    <source>
        <dbReference type="EMBL" id="KAK9825266.1"/>
    </source>
</evidence>
<organism evidence="2 3">
    <name type="scientific">Apatococcus lobatus</name>
    <dbReference type="NCBI Taxonomy" id="904363"/>
    <lineage>
        <taxon>Eukaryota</taxon>
        <taxon>Viridiplantae</taxon>
        <taxon>Chlorophyta</taxon>
        <taxon>core chlorophytes</taxon>
        <taxon>Trebouxiophyceae</taxon>
        <taxon>Chlorellales</taxon>
        <taxon>Chlorellaceae</taxon>
        <taxon>Apatococcus</taxon>
    </lineage>
</organism>
<proteinExistence type="predicted"/>
<name>A0AAW1QUT2_9CHLO</name>
<feature type="compositionally biased region" description="Polar residues" evidence="1">
    <location>
        <begin position="8"/>
        <end position="19"/>
    </location>
</feature>
<dbReference type="Proteomes" id="UP001438707">
    <property type="component" value="Unassembled WGS sequence"/>
</dbReference>
<dbReference type="EMBL" id="JALJOS010000025">
    <property type="protein sequence ID" value="KAK9825266.1"/>
    <property type="molecule type" value="Genomic_DNA"/>
</dbReference>
<dbReference type="AlphaFoldDB" id="A0AAW1QUT2"/>
<evidence type="ECO:0000313" key="3">
    <source>
        <dbReference type="Proteomes" id="UP001438707"/>
    </source>
</evidence>
<feature type="region of interest" description="Disordered" evidence="1">
    <location>
        <begin position="1"/>
        <end position="31"/>
    </location>
</feature>
<gene>
    <name evidence="2" type="ORF">WJX74_004535</name>
</gene>